<evidence type="ECO:0000313" key="6">
    <source>
        <dbReference type="Proteomes" id="UP000002294"/>
    </source>
</evidence>
<dbReference type="GO" id="GO:0005975">
    <property type="term" value="P:carbohydrate metabolic process"/>
    <property type="evidence" value="ECO:0007669"/>
    <property type="project" value="InterPro"/>
</dbReference>
<feature type="binding site" evidence="4">
    <location>
        <begin position="8"/>
        <end position="9"/>
    </location>
    <ligand>
        <name>D-ribulose 5-phosphate</name>
        <dbReference type="ChEBI" id="CHEBI:58121"/>
    </ligand>
</feature>
<evidence type="ECO:0000256" key="2">
    <source>
        <dbReference type="ARBA" id="ARBA00023235"/>
    </source>
</evidence>
<dbReference type="EMBL" id="CP001708">
    <property type="protein sequence ID" value="ACV29000.1"/>
    <property type="molecule type" value="Genomic_DNA"/>
</dbReference>
<feature type="binding site" evidence="4">
    <location>
        <position position="109"/>
    </location>
    <ligand>
        <name>D-ribulose 5-phosphate</name>
        <dbReference type="ChEBI" id="CHEBI:58121"/>
    </ligand>
</feature>
<evidence type="ECO:0000256" key="4">
    <source>
        <dbReference type="PIRSR" id="PIRSR005384-2"/>
    </source>
</evidence>
<evidence type="ECO:0000256" key="1">
    <source>
        <dbReference type="ARBA" id="ARBA00008754"/>
    </source>
</evidence>
<dbReference type="InterPro" id="IPR003500">
    <property type="entry name" value="RpiB_LacA_LacB"/>
</dbReference>
<keyword evidence="6" id="KW-1185">Reference proteome</keyword>
<dbReference type="OrthoDB" id="1778624at2"/>
<gene>
    <name evidence="5" type="ordered locus">Apre_0972</name>
</gene>
<name>C7RHN9_ANAPD</name>
<sequence>MKYVIGNDHGGLDLEEVVKDELEKLGHEVYHVGAYDSESVDYSDYAKKACTEVIEGRADFAILICGTGLGMSISANKIQGIRAACVSEAYSARMSRAHNNANTLCMGARVIGSETCRMIVDEFVNTKFEGGRHQRRVDKIMDIEKSNKA</sequence>
<dbReference type="InterPro" id="IPR036569">
    <property type="entry name" value="RpiB_LacA_LacB_sf"/>
</dbReference>
<dbReference type="NCBIfam" id="NF004051">
    <property type="entry name" value="PRK05571.1"/>
    <property type="match status" value="1"/>
</dbReference>
<dbReference type="InterPro" id="IPR004785">
    <property type="entry name" value="RpiB"/>
</dbReference>
<dbReference type="Proteomes" id="UP000002294">
    <property type="component" value="Chromosome"/>
</dbReference>
<dbReference type="Pfam" id="PF02502">
    <property type="entry name" value="LacAB_rpiB"/>
    <property type="match status" value="1"/>
</dbReference>
<feature type="active site" description="Proton donor" evidence="3">
    <location>
        <position position="98"/>
    </location>
</feature>
<feature type="binding site" evidence="4">
    <location>
        <begin position="66"/>
        <end position="70"/>
    </location>
    <ligand>
        <name>D-ribulose 5-phosphate</name>
        <dbReference type="ChEBI" id="CHEBI:58121"/>
    </ligand>
</feature>
<reference evidence="5 6" key="1">
    <citation type="journal article" date="2009" name="Stand. Genomic Sci.">
        <title>Complete genome sequence of Anaerococcus prevotii type strain (PC1).</title>
        <authorList>
            <person name="Labutti K."/>
            <person name="Pukall R."/>
            <person name="Steenblock K."/>
            <person name="Glavina Del Rio T."/>
            <person name="Tice H."/>
            <person name="Copeland A."/>
            <person name="Cheng J.F."/>
            <person name="Lucas S."/>
            <person name="Chen F."/>
            <person name="Nolan M."/>
            <person name="Bruce D."/>
            <person name="Goodwin L."/>
            <person name="Pitluck S."/>
            <person name="Ivanova N."/>
            <person name="Mavromatis K."/>
            <person name="Ovchinnikova G."/>
            <person name="Pati A."/>
            <person name="Chen A."/>
            <person name="Palaniappan K."/>
            <person name="Land M."/>
            <person name="Hauser L."/>
            <person name="Chang Y.J."/>
            <person name="Jeffries C.D."/>
            <person name="Chain P."/>
            <person name="Saunders E."/>
            <person name="Brettin T."/>
            <person name="Detter J.C."/>
            <person name="Han C."/>
            <person name="Goker M."/>
            <person name="Bristow J."/>
            <person name="Eisen J.A."/>
            <person name="Markowitz V."/>
            <person name="Hugenholtz P."/>
            <person name="Kyrpides N.C."/>
            <person name="Klenk H.P."/>
            <person name="Lapidus A."/>
        </authorList>
    </citation>
    <scope>NUCLEOTIDE SEQUENCE [LARGE SCALE GENOMIC DNA]</scope>
    <source>
        <strain evidence="6">ATCC 9321 / DSM 20548 / JCM 6508 / NCTC 11806 / PC1</strain>
    </source>
</reference>
<feature type="active site" description="Proton acceptor" evidence="3">
    <location>
        <position position="65"/>
    </location>
</feature>
<evidence type="ECO:0000256" key="3">
    <source>
        <dbReference type="PIRSR" id="PIRSR005384-1"/>
    </source>
</evidence>
<keyword evidence="2 5" id="KW-0413">Isomerase</keyword>
<dbReference type="Gene3D" id="3.40.1400.10">
    <property type="entry name" value="Sugar-phosphate isomerase, RpiB/LacA/LacB"/>
    <property type="match status" value="1"/>
</dbReference>
<dbReference type="HOGENOM" id="CLU_091396_4_1_9"/>
<proteinExistence type="inferred from homology"/>
<feature type="binding site" evidence="4">
    <location>
        <position position="132"/>
    </location>
    <ligand>
        <name>D-ribulose 5-phosphate</name>
        <dbReference type="ChEBI" id="CHEBI:58121"/>
    </ligand>
</feature>
<dbReference type="NCBIfam" id="TIGR01120">
    <property type="entry name" value="rpiB"/>
    <property type="match status" value="1"/>
</dbReference>
<dbReference type="eggNOG" id="COG0698">
    <property type="taxonomic scope" value="Bacteria"/>
</dbReference>
<dbReference type="InterPro" id="IPR051812">
    <property type="entry name" value="SPI_LacAB/RpiB"/>
</dbReference>
<protein>
    <submittedName>
        <fullName evidence="5">Sugar-phosphate isomerase, RpiB/LacA/LacB family</fullName>
        <ecNumber evidence="5">5.3.1.26</ecNumber>
    </submittedName>
</protein>
<dbReference type="SUPFAM" id="SSF89623">
    <property type="entry name" value="Ribose/Galactose isomerase RpiB/AlsB"/>
    <property type="match status" value="1"/>
</dbReference>
<dbReference type="GO" id="GO:0050044">
    <property type="term" value="F:galactose-6-phosphate isomerase activity"/>
    <property type="evidence" value="ECO:0007669"/>
    <property type="project" value="UniProtKB-EC"/>
</dbReference>
<evidence type="ECO:0000313" key="5">
    <source>
        <dbReference type="EMBL" id="ACV29000.1"/>
    </source>
</evidence>
<feature type="binding site" evidence="4">
    <location>
        <position position="136"/>
    </location>
    <ligand>
        <name>D-ribulose 5-phosphate</name>
        <dbReference type="ChEBI" id="CHEBI:58121"/>
    </ligand>
</feature>
<dbReference type="PIRSF" id="PIRSF005384">
    <property type="entry name" value="RpiB_LacA_B"/>
    <property type="match status" value="1"/>
</dbReference>
<feature type="binding site" evidence="4">
    <location>
        <position position="99"/>
    </location>
    <ligand>
        <name>D-ribulose 5-phosphate</name>
        <dbReference type="ChEBI" id="CHEBI:58121"/>
    </ligand>
</feature>
<dbReference type="NCBIfam" id="TIGR00689">
    <property type="entry name" value="rpiB_lacA_lacB"/>
    <property type="match status" value="1"/>
</dbReference>
<organism evidence="5 6">
    <name type="scientific">Anaerococcus prevotii (strain ATCC 9321 / DSM 20548 / JCM 6508 / NCTC 11806 / PC1)</name>
    <name type="common">Peptostreptococcus prevotii</name>
    <name type="synonym">Peptococcus prevotii</name>
    <dbReference type="NCBI Taxonomy" id="525919"/>
    <lineage>
        <taxon>Bacteria</taxon>
        <taxon>Bacillati</taxon>
        <taxon>Bacillota</taxon>
        <taxon>Tissierellia</taxon>
        <taxon>Tissierellales</taxon>
        <taxon>Peptoniphilaceae</taxon>
        <taxon>Anaerococcus</taxon>
    </lineage>
</organism>
<dbReference type="KEGG" id="apr:Apre_0972"/>
<comment type="similarity">
    <text evidence="1">Belongs to the LacAB/RpiB family.</text>
</comment>
<dbReference type="EC" id="5.3.1.26" evidence="5"/>
<dbReference type="PANTHER" id="PTHR43732">
    <property type="entry name" value="RIBOSE 5-PHOSPHATE ISOMERASE-RELATED"/>
    <property type="match status" value="1"/>
</dbReference>
<accession>C7RHN9</accession>
<dbReference type="AlphaFoldDB" id="C7RHN9"/>
<dbReference type="PANTHER" id="PTHR43732:SF1">
    <property type="entry name" value="RIBOSE 5-PHOSPHATE ISOMERASE"/>
    <property type="match status" value="1"/>
</dbReference>
<dbReference type="RefSeq" id="WP_015777903.1">
    <property type="nucleotide sequence ID" value="NC_013171.1"/>
</dbReference>
<dbReference type="STRING" id="525919.Apre_0972"/>